<dbReference type="AlphaFoldDB" id="A0A7G5MU91"/>
<dbReference type="Gene3D" id="3.30.565.10">
    <property type="entry name" value="Histidine kinase-like ATPase, C-terminal domain"/>
    <property type="match status" value="1"/>
</dbReference>
<evidence type="ECO:0000256" key="10">
    <source>
        <dbReference type="ARBA" id="ARBA00023136"/>
    </source>
</evidence>
<dbReference type="Gene3D" id="6.10.340.10">
    <property type="match status" value="1"/>
</dbReference>
<dbReference type="InterPro" id="IPR036890">
    <property type="entry name" value="HATPase_C_sf"/>
</dbReference>
<dbReference type="Proteomes" id="UP000515789">
    <property type="component" value="Chromosome"/>
</dbReference>
<dbReference type="InterPro" id="IPR050398">
    <property type="entry name" value="HssS/ArlS-like"/>
</dbReference>
<evidence type="ECO:0000256" key="4">
    <source>
        <dbReference type="ARBA" id="ARBA00022553"/>
    </source>
</evidence>
<evidence type="ECO:0000256" key="2">
    <source>
        <dbReference type="ARBA" id="ARBA00004141"/>
    </source>
</evidence>
<dbReference type="InterPro" id="IPR003594">
    <property type="entry name" value="HATPase_dom"/>
</dbReference>
<dbReference type="SMART" id="SM00388">
    <property type="entry name" value="HisKA"/>
    <property type="match status" value="1"/>
</dbReference>
<dbReference type="GO" id="GO:0000155">
    <property type="term" value="F:phosphorelay sensor kinase activity"/>
    <property type="evidence" value="ECO:0007669"/>
    <property type="project" value="InterPro"/>
</dbReference>
<dbReference type="PROSITE" id="PS50109">
    <property type="entry name" value="HIS_KIN"/>
    <property type="match status" value="1"/>
</dbReference>
<comment type="catalytic activity">
    <reaction evidence="1">
        <text>ATP + protein L-histidine = ADP + protein N-phospho-L-histidine.</text>
        <dbReference type="EC" id="2.7.13.3"/>
    </reaction>
</comment>
<dbReference type="InterPro" id="IPR004358">
    <property type="entry name" value="Sig_transdc_His_kin-like_C"/>
</dbReference>
<keyword evidence="6 11" id="KW-0812">Transmembrane</keyword>
<dbReference type="InterPro" id="IPR036097">
    <property type="entry name" value="HisK_dim/P_sf"/>
</dbReference>
<comment type="subcellular location">
    <subcellularLocation>
        <location evidence="2">Membrane</location>
        <topology evidence="2">Multi-pass membrane protein</topology>
    </subcellularLocation>
</comment>
<evidence type="ECO:0000256" key="7">
    <source>
        <dbReference type="ARBA" id="ARBA00022777"/>
    </source>
</evidence>
<dbReference type="PROSITE" id="PS50885">
    <property type="entry name" value="HAMP"/>
    <property type="match status" value="1"/>
</dbReference>
<evidence type="ECO:0000259" key="13">
    <source>
        <dbReference type="PROSITE" id="PS50885"/>
    </source>
</evidence>
<keyword evidence="9" id="KW-0902">Two-component regulatory system</keyword>
<gene>
    <name evidence="14" type="ORF">E5259_11580</name>
</gene>
<keyword evidence="10 11" id="KW-0472">Membrane</keyword>
<organism evidence="14 15">
    <name type="scientific">Blautia producta</name>
    <dbReference type="NCBI Taxonomy" id="33035"/>
    <lineage>
        <taxon>Bacteria</taxon>
        <taxon>Bacillati</taxon>
        <taxon>Bacillota</taxon>
        <taxon>Clostridia</taxon>
        <taxon>Lachnospirales</taxon>
        <taxon>Lachnospiraceae</taxon>
        <taxon>Blautia</taxon>
    </lineage>
</organism>
<dbReference type="PANTHER" id="PTHR45528:SF8">
    <property type="entry name" value="HISTIDINE KINASE"/>
    <property type="match status" value="1"/>
</dbReference>
<dbReference type="RefSeq" id="WP_018597937.1">
    <property type="nucleotide sequence ID" value="NZ_CABLBP010000008.1"/>
</dbReference>
<keyword evidence="8 11" id="KW-1133">Transmembrane helix</keyword>
<evidence type="ECO:0000256" key="6">
    <source>
        <dbReference type="ARBA" id="ARBA00022692"/>
    </source>
</evidence>
<accession>A0A7G5MU91</accession>
<proteinExistence type="predicted"/>
<evidence type="ECO:0000256" key="11">
    <source>
        <dbReference type="SAM" id="Phobius"/>
    </source>
</evidence>
<dbReference type="GeneID" id="75050682"/>
<dbReference type="SMART" id="SM00387">
    <property type="entry name" value="HATPase_c"/>
    <property type="match status" value="1"/>
</dbReference>
<feature type="domain" description="Histidine kinase" evidence="12">
    <location>
        <begin position="242"/>
        <end position="457"/>
    </location>
</feature>
<keyword evidence="5" id="KW-0808">Transferase</keyword>
<dbReference type="InterPro" id="IPR005467">
    <property type="entry name" value="His_kinase_dom"/>
</dbReference>
<name>A0A7G5MU91_9FIRM</name>
<protein>
    <recommendedName>
        <fullName evidence="3">histidine kinase</fullName>
        <ecNumber evidence="3">2.7.13.3</ecNumber>
    </recommendedName>
</protein>
<evidence type="ECO:0000256" key="9">
    <source>
        <dbReference type="ARBA" id="ARBA00023012"/>
    </source>
</evidence>
<dbReference type="CDD" id="cd00082">
    <property type="entry name" value="HisKA"/>
    <property type="match status" value="1"/>
</dbReference>
<dbReference type="EMBL" id="CP039126">
    <property type="protein sequence ID" value="QMW78184.1"/>
    <property type="molecule type" value="Genomic_DNA"/>
</dbReference>
<keyword evidence="4" id="KW-0597">Phosphoprotein</keyword>
<feature type="transmembrane region" description="Helical" evidence="11">
    <location>
        <begin position="12"/>
        <end position="38"/>
    </location>
</feature>
<dbReference type="InterPro" id="IPR003661">
    <property type="entry name" value="HisK_dim/P_dom"/>
</dbReference>
<evidence type="ECO:0000256" key="8">
    <source>
        <dbReference type="ARBA" id="ARBA00022989"/>
    </source>
</evidence>
<feature type="transmembrane region" description="Helical" evidence="11">
    <location>
        <begin position="152"/>
        <end position="171"/>
    </location>
</feature>
<dbReference type="SUPFAM" id="SSF47384">
    <property type="entry name" value="Homodimeric domain of signal transducing histidine kinase"/>
    <property type="match status" value="1"/>
</dbReference>
<dbReference type="EC" id="2.7.13.3" evidence="3"/>
<evidence type="ECO:0000256" key="5">
    <source>
        <dbReference type="ARBA" id="ARBA00022679"/>
    </source>
</evidence>
<reference evidence="14 15" key="1">
    <citation type="submission" date="2019-04" db="EMBL/GenBank/DDBJ databases">
        <authorList>
            <person name="Schori C."/>
            <person name="Ahrens C."/>
        </authorList>
    </citation>
    <scope>NUCLEOTIDE SEQUENCE [LARGE SCALE GENOMIC DNA]</scope>
    <source>
        <strain evidence="14 15">DSM 2950</strain>
    </source>
</reference>
<dbReference type="InterPro" id="IPR003660">
    <property type="entry name" value="HAMP_dom"/>
</dbReference>
<sequence>MAMNKTNTLKTYFRYFIIKLSLFLFLTVTIPFLLLIIASNTGFVTRANQSEIQAKELKSTMTIAPDITKVVVPPSCTYIILDKSFNELYSNMNSKEDKKHAISFAKGEEFGHDGNRQYLLAIRENEYCVIQYFIGSQYTNQWFAKHFPAPDILTGVVIILGSIFVFVVLTAKFSRKLAEQLNPLLTATREISSQNLDFEIQQSSVKEFNDIIISFANMRDSLKSSLKRQWESEQSQKEQISALAHDLKTPLTMIQGNADLLAETPLNRDQKLYTQYITESSEQMKLYIQILIDISKAIMGYELKKENVNFPDFWTHILSQIDMLCKNKNIVLSVIQDEIPEHLLIDKILMERAIINIVANATDYAPANSNIYVELKVIQNCLSITFTDCGCGFSKEALNHALEKFYMDDQSRGSKLHFGMGLFIVDSILKQHGGKLLLENSKKTHGAQVTITIPLKNENGK</sequence>
<keyword evidence="7 14" id="KW-0418">Kinase</keyword>
<evidence type="ECO:0000313" key="14">
    <source>
        <dbReference type="EMBL" id="QMW78184.1"/>
    </source>
</evidence>
<evidence type="ECO:0000259" key="12">
    <source>
        <dbReference type="PROSITE" id="PS50109"/>
    </source>
</evidence>
<dbReference type="SUPFAM" id="SSF55874">
    <property type="entry name" value="ATPase domain of HSP90 chaperone/DNA topoisomerase II/histidine kinase"/>
    <property type="match status" value="1"/>
</dbReference>
<dbReference type="PRINTS" id="PR00344">
    <property type="entry name" value="BCTRLSENSOR"/>
</dbReference>
<feature type="domain" description="HAMP" evidence="13">
    <location>
        <begin position="175"/>
        <end position="227"/>
    </location>
</feature>
<dbReference type="PANTHER" id="PTHR45528">
    <property type="entry name" value="SENSOR HISTIDINE KINASE CPXA"/>
    <property type="match status" value="1"/>
</dbReference>
<dbReference type="Pfam" id="PF02518">
    <property type="entry name" value="HATPase_c"/>
    <property type="match status" value="1"/>
</dbReference>
<evidence type="ECO:0000313" key="15">
    <source>
        <dbReference type="Proteomes" id="UP000515789"/>
    </source>
</evidence>
<dbReference type="GO" id="GO:0005886">
    <property type="term" value="C:plasma membrane"/>
    <property type="evidence" value="ECO:0007669"/>
    <property type="project" value="TreeGrafter"/>
</dbReference>
<dbReference type="Gene3D" id="1.10.287.130">
    <property type="match status" value="1"/>
</dbReference>
<evidence type="ECO:0000256" key="1">
    <source>
        <dbReference type="ARBA" id="ARBA00000085"/>
    </source>
</evidence>
<evidence type="ECO:0000256" key="3">
    <source>
        <dbReference type="ARBA" id="ARBA00012438"/>
    </source>
</evidence>
<dbReference type="Pfam" id="PF00512">
    <property type="entry name" value="HisKA"/>
    <property type="match status" value="1"/>
</dbReference>